<keyword evidence="1" id="KW-0472">Membrane</keyword>
<reference evidence="3" key="1">
    <citation type="journal article" date="2019" name="Int. J. Syst. Evol. Microbiol.">
        <title>The Global Catalogue of Microorganisms (GCM) 10K type strain sequencing project: providing services to taxonomists for standard genome sequencing and annotation.</title>
        <authorList>
            <consortium name="The Broad Institute Genomics Platform"/>
            <consortium name="The Broad Institute Genome Sequencing Center for Infectious Disease"/>
            <person name="Wu L."/>
            <person name="Ma J."/>
        </authorList>
    </citation>
    <scope>NUCLEOTIDE SEQUENCE [LARGE SCALE GENOMIC DNA]</scope>
    <source>
        <strain evidence="3">KLKA75</strain>
    </source>
</reference>
<feature type="transmembrane region" description="Helical" evidence="1">
    <location>
        <begin position="6"/>
        <end position="27"/>
    </location>
</feature>
<keyword evidence="1" id="KW-1133">Transmembrane helix</keyword>
<dbReference type="PANTHER" id="PTHR48098:SF1">
    <property type="entry name" value="DIACYLGLYCEROL ACYLTRANSFERASE_MYCOLYLTRANSFERASE AG85A"/>
    <property type="match status" value="1"/>
</dbReference>
<sequence>MSLTGWPLLILLIVAVLAAVTGIVAGWRRLARPGPVSVLARLGAFAGTQVLVILLVLVMVNRHFSFYATWGELAGAGGGGGGRIVPSTKGNASAASEIIQRDPDLSFGGSPQTDGRLDTVDIRGVRSGLHARAYVYLPPQYFQPDGKNRRYPVAVGLSGYPGAVRNLVTNVKVPQTALDELKANRVQPTIYVLLRPVVGQGRDTECMDVLGGPQTASFLTQDLPEAIRNTYPVAADRTGWGVFGLSTGGYCALKLAMRASNVFSAAASMSGYYNAIKDVTTGDLYGGSQAVRNENDLLWRLRNLPTPPISTLVTTSEQGETNEAGTKKFLSLVKPPMRADALTLPVGGHNFETWNRVLPQVLRWLSAHLKGSTT</sequence>
<dbReference type="GO" id="GO:0016787">
    <property type="term" value="F:hydrolase activity"/>
    <property type="evidence" value="ECO:0007669"/>
    <property type="project" value="UniProtKB-KW"/>
</dbReference>
<evidence type="ECO:0000313" key="2">
    <source>
        <dbReference type="EMBL" id="MFC4913265.1"/>
    </source>
</evidence>
<dbReference type="InterPro" id="IPR050583">
    <property type="entry name" value="Mycobacterial_A85_antigen"/>
</dbReference>
<dbReference type="InterPro" id="IPR000801">
    <property type="entry name" value="Esterase-like"/>
</dbReference>
<keyword evidence="2" id="KW-0378">Hydrolase</keyword>
<accession>A0ABV9U9L7</accession>
<protein>
    <submittedName>
        <fullName evidence="2">Alpha/beta hydrolase</fullName>
    </submittedName>
</protein>
<name>A0ABV9U9L7_9ACTN</name>
<dbReference type="Gene3D" id="3.40.50.1820">
    <property type="entry name" value="alpha/beta hydrolase"/>
    <property type="match status" value="1"/>
</dbReference>
<dbReference type="InterPro" id="IPR029058">
    <property type="entry name" value="AB_hydrolase_fold"/>
</dbReference>
<dbReference type="Pfam" id="PF00756">
    <property type="entry name" value="Esterase"/>
    <property type="match status" value="1"/>
</dbReference>
<keyword evidence="1" id="KW-0812">Transmembrane</keyword>
<dbReference type="EMBL" id="JBHSIT010000016">
    <property type="protein sequence ID" value="MFC4913265.1"/>
    <property type="molecule type" value="Genomic_DNA"/>
</dbReference>
<dbReference type="Proteomes" id="UP001595872">
    <property type="component" value="Unassembled WGS sequence"/>
</dbReference>
<keyword evidence="3" id="KW-1185">Reference proteome</keyword>
<dbReference type="PANTHER" id="PTHR48098">
    <property type="entry name" value="ENTEROCHELIN ESTERASE-RELATED"/>
    <property type="match status" value="1"/>
</dbReference>
<proteinExistence type="predicted"/>
<gene>
    <name evidence="2" type="ORF">ACFPCY_38620</name>
</gene>
<comment type="caution">
    <text evidence="2">The sequence shown here is derived from an EMBL/GenBank/DDBJ whole genome shotgun (WGS) entry which is preliminary data.</text>
</comment>
<dbReference type="RefSeq" id="WP_378264021.1">
    <property type="nucleotide sequence ID" value="NZ_JBHSIT010000016.1"/>
</dbReference>
<dbReference type="SUPFAM" id="SSF53474">
    <property type="entry name" value="alpha/beta-Hydrolases"/>
    <property type="match status" value="1"/>
</dbReference>
<evidence type="ECO:0000256" key="1">
    <source>
        <dbReference type="SAM" id="Phobius"/>
    </source>
</evidence>
<organism evidence="2 3">
    <name type="scientific">Actinomadura gamaensis</name>
    <dbReference type="NCBI Taxonomy" id="1763541"/>
    <lineage>
        <taxon>Bacteria</taxon>
        <taxon>Bacillati</taxon>
        <taxon>Actinomycetota</taxon>
        <taxon>Actinomycetes</taxon>
        <taxon>Streptosporangiales</taxon>
        <taxon>Thermomonosporaceae</taxon>
        <taxon>Actinomadura</taxon>
    </lineage>
</organism>
<evidence type="ECO:0000313" key="3">
    <source>
        <dbReference type="Proteomes" id="UP001595872"/>
    </source>
</evidence>
<feature type="transmembrane region" description="Helical" evidence="1">
    <location>
        <begin position="39"/>
        <end position="60"/>
    </location>
</feature>